<protein>
    <submittedName>
        <fullName evidence="2">TonB-dependent receptor</fullName>
    </submittedName>
</protein>
<dbReference type="Proteomes" id="UP001230035">
    <property type="component" value="Unassembled WGS sequence"/>
</dbReference>
<dbReference type="Pfam" id="PF07715">
    <property type="entry name" value="Plug"/>
    <property type="match status" value="1"/>
</dbReference>
<proteinExistence type="predicted"/>
<dbReference type="Pfam" id="PF13620">
    <property type="entry name" value="CarboxypepD_reg"/>
    <property type="match status" value="1"/>
</dbReference>
<feature type="domain" description="TonB-dependent receptor plug" evidence="1">
    <location>
        <begin position="132"/>
        <end position="232"/>
    </location>
</feature>
<sequence length="792" mass="87489">MKTVLSSILLLLTLISFGQNGVIKGKITDKQSETPLPGAIITLENVVNAETTSDADGNFQINNVPLGRQLITVRYIGYMPVTVPNIEVTSGKEVFLTIVLTENFNALDEVVIKAEAGKVKAINKMAAVSARQFSLEEVNRYAGGRSDVARLVANFAGVSTANDSRNDIVVRGNSPAGMLWRIEGIPVPSPNHFATLGTTGSPVSALNPNLLANSDFLTSAFPAEYGNAISGVFDLNFRKGNTEKYEFMVGVGAYPGAEFMAEGPLGKKGGSFVVAGRYGIAGYLGGAGTGTAIPNYNDIAFNADFGKTKWGTFAVYGIAGISNIEFLGKDAEEDDLFSAKDANQELRSDFGVLGVSHKLFFNQKTFIKTNLSVTGSSNKYDEERIYNLDTPTETTIPFTASDNTENRVTFSSYLNSKINKKITLKSGVLLERFAIDYSLNDRDRQEDADGDGYPDFNSIYNTEGNYTVFQPYTQGQFRLTETLVLNAGLHGQLFSVTNEFVLEPRTSLTYSINAKNSINLGYGIHHQNVPAPILFQNENVNGSLVQTNRHLDLVRSQHFVMGYDIKLADKWRGKLEVYYQYIDKAAVENFDSSYSSLTEGSDFGYSTDKTSLVSKGRGVNQGIELTLEKFFSKGYHALFTTSLFQSKYEGSDGVERNSPFNNQYVINALGGKEFKMGKRKKNTFSLDGKVTAAGGRFYTPVDLAASQAAGYEIKENDKAFSLQYDPYFRLDLRMGFKFNSSKKKQSHLLYLELQNVTDNNNIFINRYNRLTNQVNRIDQIGFFPDFGYKFQF</sequence>
<evidence type="ECO:0000313" key="3">
    <source>
        <dbReference type="Proteomes" id="UP001230035"/>
    </source>
</evidence>
<dbReference type="SUPFAM" id="SSF56935">
    <property type="entry name" value="Porins"/>
    <property type="match status" value="1"/>
</dbReference>
<reference evidence="2 3" key="1">
    <citation type="submission" date="2023-05" db="EMBL/GenBank/DDBJ databases">
        <title>Flavobacterium sedimenti sp. nov., isolated from the sediment.</title>
        <authorList>
            <person name="Wu N."/>
        </authorList>
    </citation>
    <scope>NUCLEOTIDE SEQUENCE [LARGE SCALE GENOMIC DNA]</scope>
    <source>
        <strain evidence="2 3">YZ-48</strain>
    </source>
</reference>
<dbReference type="InterPro" id="IPR037066">
    <property type="entry name" value="Plug_dom_sf"/>
</dbReference>
<gene>
    <name evidence="2" type="ORF">QHT84_11130</name>
</gene>
<dbReference type="SUPFAM" id="SSF49464">
    <property type="entry name" value="Carboxypeptidase regulatory domain-like"/>
    <property type="match status" value="1"/>
</dbReference>
<dbReference type="InterPro" id="IPR008969">
    <property type="entry name" value="CarboxyPept-like_regulatory"/>
</dbReference>
<evidence type="ECO:0000259" key="1">
    <source>
        <dbReference type="Pfam" id="PF07715"/>
    </source>
</evidence>
<dbReference type="Gene3D" id="2.170.130.10">
    <property type="entry name" value="TonB-dependent receptor, plug domain"/>
    <property type="match status" value="1"/>
</dbReference>
<name>A0ABT6XS87_9FLAO</name>
<keyword evidence="2" id="KW-0675">Receptor</keyword>
<organism evidence="2 3">
    <name type="scientific">Flavobacterium sedimenticola</name>
    <dbReference type="NCBI Taxonomy" id="3043286"/>
    <lineage>
        <taxon>Bacteria</taxon>
        <taxon>Pseudomonadati</taxon>
        <taxon>Bacteroidota</taxon>
        <taxon>Flavobacteriia</taxon>
        <taxon>Flavobacteriales</taxon>
        <taxon>Flavobacteriaceae</taxon>
        <taxon>Flavobacterium</taxon>
    </lineage>
</organism>
<dbReference type="InterPro" id="IPR012910">
    <property type="entry name" value="Plug_dom"/>
</dbReference>
<keyword evidence="3" id="KW-1185">Reference proteome</keyword>
<comment type="caution">
    <text evidence="2">The sequence shown here is derived from an EMBL/GenBank/DDBJ whole genome shotgun (WGS) entry which is preliminary data.</text>
</comment>
<dbReference type="Gene3D" id="2.60.40.1120">
    <property type="entry name" value="Carboxypeptidase-like, regulatory domain"/>
    <property type="match status" value="1"/>
</dbReference>
<evidence type="ECO:0000313" key="2">
    <source>
        <dbReference type="EMBL" id="MDI9257967.1"/>
    </source>
</evidence>
<dbReference type="RefSeq" id="WP_283239644.1">
    <property type="nucleotide sequence ID" value="NZ_JASGBP010000007.1"/>
</dbReference>
<dbReference type="EMBL" id="JASGBP010000007">
    <property type="protein sequence ID" value="MDI9257967.1"/>
    <property type="molecule type" value="Genomic_DNA"/>
</dbReference>
<accession>A0ABT6XS87</accession>